<dbReference type="AlphaFoldDB" id="A0A4Z1BK47"/>
<sequence length="790" mass="93430">MIKIDKIYIENFKGIKDKVIFDFKNTDHNINVLSGPNGFGKTTIFEVIEICLTSNFNRIEQFENVQQHRSNRKKPFFQNTDNKDVVIKLCLYNTETKEYSVIIKYYDDVNSPKKKNKGKNFIPVDSKNIFSTYYSTNIDDFENNDFSHLVPVEQEYINQLIYGVGTEIDLSSVYYLFNYIQQEDNIYFLRQKEEDKGQSLSFLFNISKEEEEKNKITKVENQLSTQKRSLNQEIELIESSLSDNEYLVYERLFDQKDYDFDKEVVFDEDSIEEAKIKYGSFIDILNNLINLKQNFSVDEYDKSIKYKFINERILGHNNLLNAFLFKNVYTPDLNTKLTTHNSEINYANRYLNLKPNELIDKVYFDLFINDEVKYEEYKVLEQAIIKLNEDLGTIGKLLADFNAERDLLNEHYNNVIESDHISNTNCPLCNSRFTSYEELQIAITAKTDLIKEFDKSRLEDKAKLEEELKKYHESIKEKVRLFLKDNFKYDESILGILREQESYLTNIETYVMKIEGLNTESFNDLLFKEVPHLFEELEPKREALKKYITENILELFKFQEELITDKILYTEYFNYKEKFENTSIEQFESKKAYIKNELNKVSSVRLNFLKNRFSAVEILLSKIEPVKTSLSDIIKEHKREMIEKIKIPFYVYSGKILQSYQQGLGIFIDINTTGLSNFVTFKTGNSSDHDIVYHLSSGQMAVVSLAFCLSLNKVYNTNQHFKFLSIDDPVQTMDDLNVHTFIELVRNEFQDYQMIMSTHDDFTSRYMKYKFDKFNLKTQILNVQDIVIES</sequence>
<proteinExistence type="predicted"/>
<dbReference type="RefSeq" id="WP_135836791.1">
    <property type="nucleotide sequence ID" value="NZ_SRPE01000014.1"/>
</dbReference>
<name>A0A4Z1BK47_9FLAO</name>
<dbReference type="Gene3D" id="3.40.50.300">
    <property type="entry name" value="P-loop containing nucleotide triphosphate hydrolases"/>
    <property type="match status" value="2"/>
</dbReference>
<accession>A0A4Z1BK47</accession>
<evidence type="ECO:0000313" key="3">
    <source>
        <dbReference type="Proteomes" id="UP000297998"/>
    </source>
</evidence>
<reference evidence="2 3" key="1">
    <citation type="submission" date="2019-03" db="EMBL/GenBank/DDBJ databases">
        <title>Empedobacter tilapiae sp. nov., isolated from an intestine of Nile tilapia Oreochromis niloticus.</title>
        <authorList>
            <person name="Kim Y.-O."/>
            <person name="Yoon J.-H."/>
        </authorList>
    </citation>
    <scope>NUCLEOTIDE SEQUENCE [LARGE SCALE GENOMIC DNA]</scope>
    <source>
        <strain evidence="2 3">MRS2</strain>
    </source>
</reference>
<evidence type="ECO:0000313" key="2">
    <source>
        <dbReference type="EMBL" id="TGN22545.1"/>
    </source>
</evidence>
<dbReference type="GO" id="GO:0000731">
    <property type="term" value="P:DNA synthesis involved in DNA repair"/>
    <property type="evidence" value="ECO:0007669"/>
    <property type="project" value="TreeGrafter"/>
</dbReference>
<evidence type="ECO:0000259" key="1">
    <source>
        <dbReference type="Pfam" id="PF02463"/>
    </source>
</evidence>
<dbReference type="GO" id="GO:0006302">
    <property type="term" value="P:double-strand break repair"/>
    <property type="evidence" value="ECO:0007669"/>
    <property type="project" value="TreeGrafter"/>
</dbReference>
<feature type="domain" description="RecF/RecN/SMC N-terminal" evidence="1">
    <location>
        <begin position="4"/>
        <end position="765"/>
    </location>
</feature>
<dbReference type="EMBL" id="SRPE01000014">
    <property type="protein sequence ID" value="TGN22545.1"/>
    <property type="molecule type" value="Genomic_DNA"/>
</dbReference>
<dbReference type="InterPro" id="IPR027417">
    <property type="entry name" value="P-loop_NTPase"/>
</dbReference>
<dbReference type="InterPro" id="IPR003395">
    <property type="entry name" value="RecF/RecN/SMC_N"/>
</dbReference>
<keyword evidence="3" id="KW-1185">Reference proteome</keyword>
<organism evidence="2 3">
    <name type="scientific">Empedobacter tilapiae</name>
    <dbReference type="NCBI Taxonomy" id="2491114"/>
    <lineage>
        <taxon>Bacteria</taxon>
        <taxon>Pseudomonadati</taxon>
        <taxon>Bacteroidota</taxon>
        <taxon>Flavobacteriia</taxon>
        <taxon>Flavobacteriales</taxon>
        <taxon>Weeksellaceae</taxon>
        <taxon>Empedobacter</taxon>
    </lineage>
</organism>
<dbReference type="Proteomes" id="UP000297998">
    <property type="component" value="Unassembled WGS sequence"/>
</dbReference>
<dbReference type="OrthoDB" id="9789562at2"/>
<dbReference type="PANTHER" id="PTHR32182:SF22">
    <property type="entry name" value="ATP-DEPENDENT ENDONUCLEASE, OLD FAMILY-RELATED"/>
    <property type="match status" value="1"/>
</dbReference>
<dbReference type="SUPFAM" id="SSF52540">
    <property type="entry name" value="P-loop containing nucleoside triphosphate hydrolases"/>
    <property type="match status" value="1"/>
</dbReference>
<gene>
    <name evidence="2" type="ORF">E4J94_15990</name>
</gene>
<dbReference type="PANTHER" id="PTHR32182">
    <property type="entry name" value="DNA REPLICATION AND REPAIR PROTEIN RECF"/>
    <property type="match status" value="1"/>
</dbReference>
<comment type="caution">
    <text evidence="2">The sequence shown here is derived from an EMBL/GenBank/DDBJ whole genome shotgun (WGS) entry which is preliminary data.</text>
</comment>
<protein>
    <recommendedName>
        <fullName evidence="1">RecF/RecN/SMC N-terminal domain-containing protein</fullName>
    </recommendedName>
</protein>
<dbReference type="Pfam" id="PF02463">
    <property type="entry name" value="SMC_N"/>
    <property type="match status" value="1"/>
</dbReference>